<gene>
    <name evidence="4" type="ordered locus">TEPIRE1_1113</name>
</gene>
<dbReference type="PANTHER" id="PTHR34978">
    <property type="entry name" value="POSSIBLE SENSOR-TRANSDUCER PROTEIN BLAR"/>
    <property type="match status" value="1"/>
</dbReference>
<dbReference type="HOGENOM" id="CLU_013716_0_1_9"/>
<dbReference type="Pfam" id="PF16107">
    <property type="entry name" value="DUF4825"/>
    <property type="match status" value="1"/>
</dbReference>
<dbReference type="RefSeq" id="WP_013778086.1">
    <property type="nucleotide sequence ID" value="NC_015519.1"/>
</dbReference>
<dbReference type="Pfam" id="PF05569">
    <property type="entry name" value="Peptidase_M56"/>
    <property type="match status" value="1"/>
</dbReference>
<feature type="transmembrane region" description="Helical" evidence="1">
    <location>
        <begin position="119"/>
        <end position="141"/>
    </location>
</feature>
<keyword evidence="1" id="KW-0812">Transmembrane</keyword>
<evidence type="ECO:0000256" key="1">
    <source>
        <dbReference type="SAM" id="Phobius"/>
    </source>
</evidence>
<dbReference type="KEGG" id="tae:TepiRe1_1113"/>
<dbReference type="CDD" id="cd07341">
    <property type="entry name" value="M56_BlaR1_MecR1_like"/>
    <property type="match status" value="1"/>
</dbReference>
<dbReference type="Proteomes" id="UP000010802">
    <property type="component" value="Chromosome"/>
</dbReference>
<feature type="transmembrane region" description="Helical" evidence="1">
    <location>
        <begin position="211"/>
        <end position="232"/>
    </location>
</feature>
<dbReference type="InterPro" id="IPR008756">
    <property type="entry name" value="Peptidase_M56"/>
</dbReference>
<dbReference type="InterPro" id="IPR032250">
    <property type="entry name" value="DUF4825"/>
</dbReference>
<keyword evidence="1" id="KW-0472">Membrane</keyword>
<dbReference type="InterPro" id="IPR052173">
    <property type="entry name" value="Beta-lactam_resp_regulator"/>
</dbReference>
<keyword evidence="5" id="KW-1185">Reference proteome</keyword>
<dbReference type="KEGG" id="tep:TepRe1_1015"/>
<sequence>MSRLFITVLNMSITASYVAIAIIIIRSFLIKLPKVFSYALWFPLLIRLVFPFSFNSSFSFLSFLSLKTQSSPGIVEYVPHRIGLMQKPSIDIGISRINDAINSSLPPATSIASSNPMQILIGIAGYIWIFGIVVLLIYSIISYLKVINNIKTATLVKDNIFETDKITTPFVCGFINPKIYIPAGIIEKELNFILAHEQTHIRRLDYIIKPFAFLVLIIHWFNPLMWLCYFLMSKDMEMSCDESVIRQSSEDIRASYSHSLLSLSAKQSGILIPLAFGESNIKSRIKNVLSYKKPVLWAVCPAAVLVIAISIALIANPSNKTEYLTSAEKFLKYKTDYVGDASKVGNIIQLLEFPEKVDYDYFELHTENVPYGITVHLNTDTQTRNRYTGALNQTPFEKNAVIIFSLIGNVDYINFNLTDGKNEYLIQYTKDQADAMIGKDVRELSADKNTFAQLLKIADKIEGDFIKKNGNSSISTIGGADGPLKMHETYKADESDPITGLAWEVINRDIAYYEENPEVKIIDSKITRLELVKSFDDLTDETIEVYALEYRLLPEDLSKVVLAGGMDVDEDGWLKETSSMGSPLLVVSRKNGNVKLVGILMTGSVGEESRLETSVKALLENNQ</sequence>
<dbReference type="EMBL" id="HF563609">
    <property type="protein sequence ID" value="CDI40577.1"/>
    <property type="molecule type" value="Genomic_DNA"/>
</dbReference>
<keyword evidence="1" id="KW-1133">Transmembrane helix</keyword>
<dbReference type="STRING" id="1209989.TepRe1_1015"/>
<accession>F4LRU5</accession>
<dbReference type="eggNOG" id="COG4219">
    <property type="taxonomic scope" value="Bacteria"/>
</dbReference>
<protein>
    <submittedName>
        <fullName evidence="4">Peptidase M56 BlaR1</fullName>
    </submittedName>
</protein>
<feature type="transmembrane region" description="Helical" evidence="1">
    <location>
        <begin position="6"/>
        <end position="28"/>
    </location>
</feature>
<feature type="domain" description="DUF4825" evidence="3">
    <location>
        <begin position="331"/>
        <end position="427"/>
    </location>
</feature>
<reference evidence="5" key="1">
    <citation type="journal article" date="2013" name="Genome Announc.">
        <title>First genome sequence of a syntrophic acetate-oxidizing bacterium, Tepidanaerobacter acetatoxydans strain Re1.</title>
        <authorList>
            <person name="Manzoor S."/>
            <person name="Bongcam-Rudloff E."/>
            <person name="Schnurer A."/>
            <person name="Muller B."/>
        </authorList>
    </citation>
    <scope>NUCLEOTIDE SEQUENCE [LARGE SCALE GENOMIC DNA]</scope>
    <source>
        <strain evidence="5">Re1</strain>
    </source>
</reference>
<evidence type="ECO:0000259" key="2">
    <source>
        <dbReference type="Pfam" id="PF05569"/>
    </source>
</evidence>
<feature type="transmembrane region" description="Helical" evidence="1">
    <location>
        <begin position="295"/>
        <end position="315"/>
    </location>
</feature>
<evidence type="ECO:0000259" key="3">
    <source>
        <dbReference type="Pfam" id="PF16107"/>
    </source>
</evidence>
<dbReference type="PANTHER" id="PTHR34978:SF3">
    <property type="entry name" value="SLR0241 PROTEIN"/>
    <property type="match status" value="1"/>
</dbReference>
<evidence type="ECO:0000313" key="5">
    <source>
        <dbReference type="Proteomes" id="UP000010802"/>
    </source>
</evidence>
<feature type="domain" description="Peptidase M56" evidence="2">
    <location>
        <begin position="7"/>
        <end position="287"/>
    </location>
</feature>
<evidence type="ECO:0000313" key="4">
    <source>
        <dbReference type="EMBL" id="CDI40577.1"/>
    </source>
</evidence>
<dbReference type="AlphaFoldDB" id="F4LRU5"/>
<proteinExistence type="predicted"/>
<organism evidence="4 5">
    <name type="scientific">Tepidanaerobacter acetatoxydans (strain DSM 21804 / JCM 16047 / Re1)</name>
    <dbReference type="NCBI Taxonomy" id="1209989"/>
    <lineage>
        <taxon>Bacteria</taxon>
        <taxon>Bacillati</taxon>
        <taxon>Bacillota</taxon>
        <taxon>Clostridia</taxon>
        <taxon>Thermosediminibacterales</taxon>
        <taxon>Tepidanaerobacteraceae</taxon>
        <taxon>Tepidanaerobacter</taxon>
    </lineage>
</organism>
<name>F4LRU5_TEPAE</name>